<evidence type="ECO:0000313" key="2">
    <source>
        <dbReference type="EMBL" id="MBB5998623.1"/>
    </source>
</evidence>
<gene>
    <name evidence="2" type="ORF">HNR25_002374</name>
</gene>
<dbReference type="InterPro" id="IPR036271">
    <property type="entry name" value="Tet_transcr_reg_TetR-rel_C_sf"/>
</dbReference>
<dbReference type="SUPFAM" id="SSF48498">
    <property type="entry name" value="Tetracyclin repressor-like, C-terminal domain"/>
    <property type="match status" value="1"/>
</dbReference>
<reference evidence="2 3" key="1">
    <citation type="submission" date="2020-08" db="EMBL/GenBank/DDBJ databases">
        <title>Sequencing the genomes of 1000 actinobacteria strains.</title>
        <authorList>
            <person name="Klenk H.-P."/>
        </authorList>
    </citation>
    <scope>NUCLEOTIDE SEQUENCE [LARGE SCALE GENOMIC DNA]</scope>
    <source>
        <strain evidence="2 3">DSM 44593</strain>
    </source>
</reference>
<dbReference type="Pfam" id="PF21597">
    <property type="entry name" value="TetR_C_43"/>
    <property type="match status" value="1"/>
</dbReference>
<evidence type="ECO:0000313" key="3">
    <source>
        <dbReference type="Proteomes" id="UP000578077"/>
    </source>
</evidence>
<proteinExistence type="predicted"/>
<sequence>MPGKPDQPGLLKQGLAGSIAQILSAPSEPSVRQPILDALALLMTHAQADGALRDDVTVHDVLLILKENAGVIANSPRTGGGSAATVRRTGAA</sequence>
<name>A0A841EC31_9ACTN</name>
<dbReference type="InterPro" id="IPR049445">
    <property type="entry name" value="TetR_SbtR-like_C"/>
</dbReference>
<evidence type="ECO:0000259" key="1">
    <source>
        <dbReference type="Pfam" id="PF21597"/>
    </source>
</evidence>
<dbReference type="RefSeq" id="WP_184634996.1">
    <property type="nucleotide sequence ID" value="NZ_JACHLY010000001.1"/>
</dbReference>
<organism evidence="2 3">
    <name type="scientific">Streptomonospora salina</name>
    <dbReference type="NCBI Taxonomy" id="104205"/>
    <lineage>
        <taxon>Bacteria</taxon>
        <taxon>Bacillati</taxon>
        <taxon>Actinomycetota</taxon>
        <taxon>Actinomycetes</taxon>
        <taxon>Streptosporangiales</taxon>
        <taxon>Nocardiopsidaceae</taxon>
        <taxon>Streptomonospora</taxon>
    </lineage>
</organism>
<dbReference type="EMBL" id="JACHLY010000001">
    <property type="protein sequence ID" value="MBB5998623.1"/>
    <property type="molecule type" value="Genomic_DNA"/>
</dbReference>
<protein>
    <recommendedName>
        <fullName evidence="1">Transcriptional regulator SbtR-like C-terminal domain-containing protein</fullName>
    </recommendedName>
</protein>
<accession>A0A841EC31</accession>
<comment type="caution">
    <text evidence="2">The sequence shown here is derived from an EMBL/GenBank/DDBJ whole genome shotgun (WGS) entry which is preliminary data.</text>
</comment>
<dbReference type="AlphaFoldDB" id="A0A841EC31"/>
<feature type="domain" description="Transcriptional regulator SbtR-like C-terminal" evidence="1">
    <location>
        <begin position="11"/>
        <end position="66"/>
    </location>
</feature>
<dbReference type="Gene3D" id="1.10.357.10">
    <property type="entry name" value="Tetracycline Repressor, domain 2"/>
    <property type="match status" value="1"/>
</dbReference>
<keyword evidence="3" id="KW-1185">Reference proteome</keyword>
<dbReference type="Proteomes" id="UP000578077">
    <property type="component" value="Unassembled WGS sequence"/>
</dbReference>